<keyword evidence="4" id="KW-1185">Reference proteome</keyword>
<dbReference type="InterPro" id="IPR036317">
    <property type="entry name" value="Cullin_homology_sf"/>
</dbReference>
<evidence type="ECO:0000313" key="4">
    <source>
        <dbReference type="Proteomes" id="UP001237642"/>
    </source>
</evidence>
<reference evidence="3" key="1">
    <citation type="submission" date="2023-02" db="EMBL/GenBank/DDBJ databases">
        <title>Genome of toxic invasive species Heracleum sosnowskyi carries increased number of genes despite the absence of recent whole-genome duplications.</title>
        <authorList>
            <person name="Schelkunov M."/>
            <person name="Shtratnikova V."/>
            <person name="Makarenko M."/>
            <person name="Klepikova A."/>
            <person name="Omelchenko D."/>
            <person name="Novikova G."/>
            <person name="Obukhova E."/>
            <person name="Bogdanov V."/>
            <person name="Penin A."/>
            <person name="Logacheva M."/>
        </authorList>
    </citation>
    <scope>NUCLEOTIDE SEQUENCE</scope>
    <source>
        <strain evidence="3">Hsosn_3</strain>
        <tissue evidence="3">Leaf</tissue>
    </source>
</reference>
<dbReference type="EMBL" id="JAUIZM010000007">
    <property type="protein sequence ID" value="KAK1376667.1"/>
    <property type="molecule type" value="Genomic_DNA"/>
</dbReference>
<dbReference type="Gene3D" id="1.20.1310.10">
    <property type="entry name" value="Cullin Repeats"/>
    <property type="match status" value="3"/>
</dbReference>
<dbReference type="InterPro" id="IPR016159">
    <property type="entry name" value="Cullin_repeat-like_dom_sf"/>
</dbReference>
<protein>
    <recommendedName>
        <fullName evidence="2">Cullin N-terminal domain-containing protein</fullName>
    </recommendedName>
</protein>
<dbReference type="InterPro" id="IPR001373">
    <property type="entry name" value="Cullin_N"/>
</dbReference>
<proteinExistence type="inferred from homology"/>
<dbReference type="Proteomes" id="UP001237642">
    <property type="component" value="Unassembled WGS sequence"/>
</dbReference>
<feature type="domain" description="Cullin N-terminal" evidence="2">
    <location>
        <begin position="6"/>
        <end position="74"/>
    </location>
</feature>
<dbReference type="AlphaFoldDB" id="A0AAD8ML07"/>
<comment type="similarity">
    <text evidence="1">Belongs to the cullin family.</text>
</comment>
<dbReference type="GO" id="GO:0006511">
    <property type="term" value="P:ubiquitin-dependent protein catabolic process"/>
    <property type="evidence" value="ECO:0007669"/>
    <property type="project" value="InterPro"/>
</dbReference>
<gene>
    <name evidence="3" type="ORF">POM88_032860</name>
</gene>
<comment type="caution">
    <text evidence="3">The sequence shown here is derived from an EMBL/GenBank/DDBJ whole genome shotgun (WGS) entry which is preliminary data.</text>
</comment>
<dbReference type="InterPro" id="IPR045093">
    <property type="entry name" value="Cullin"/>
</dbReference>
<dbReference type="SUPFAM" id="SSF74788">
    <property type="entry name" value="Cullin repeat-like"/>
    <property type="match status" value="1"/>
</dbReference>
<reference evidence="3" key="2">
    <citation type="submission" date="2023-05" db="EMBL/GenBank/DDBJ databases">
        <authorList>
            <person name="Schelkunov M.I."/>
        </authorList>
    </citation>
    <scope>NUCLEOTIDE SEQUENCE</scope>
    <source>
        <strain evidence="3">Hsosn_3</strain>
        <tissue evidence="3">Leaf</tissue>
    </source>
</reference>
<dbReference type="Pfam" id="PF00888">
    <property type="entry name" value="Cullin"/>
    <property type="match status" value="1"/>
</dbReference>
<dbReference type="GO" id="GO:0031625">
    <property type="term" value="F:ubiquitin protein ligase binding"/>
    <property type="evidence" value="ECO:0007669"/>
    <property type="project" value="InterPro"/>
</dbReference>
<name>A0AAD8ML07_9APIA</name>
<evidence type="ECO:0000256" key="1">
    <source>
        <dbReference type="ARBA" id="ARBA00006019"/>
    </source>
</evidence>
<accession>A0AAD8ML07</accession>
<sequence length="315" mass="36568">MATIHFIKQIDEDLQGGNIDHEVIKGVLDMVVDFGLNFYENDFEIHMLKKTKSFFSTHASKWKSEDSRIGYLKKEITCALLPTDENQLKHFYDPCNDPLLKDIKLEDVEWMYRLLNDVPRGLHFLSCVLKEHIIVEVTPSLKKAEDMGNNNEAICHIGRPKSKREPLYDRKKLSRTLLDRGGGDVTHDENFLNMLEEQLGPLYTSQMKKMVDDVTSAEAAHQSFNDYLSRNPNVDPGLDLRVTMLNSNIPHWTTQKQTEPLYDRHSPILSVKLLPNRSRLMVRVFSIDCFLGSPFQFRMPPRRRRRLNGVVEKIK</sequence>
<evidence type="ECO:0000259" key="2">
    <source>
        <dbReference type="Pfam" id="PF00888"/>
    </source>
</evidence>
<evidence type="ECO:0000313" key="3">
    <source>
        <dbReference type="EMBL" id="KAK1376667.1"/>
    </source>
</evidence>
<dbReference type="PANTHER" id="PTHR11932">
    <property type="entry name" value="CULLIN"/>
    <property type="match status" value="1"/>
</dbReference>
<dbReference type="SUPFAM" id="SSF75632">
    <property type="entry name" value="Cullin homology domain"/>
    <property type="match status" value="1"/>
</dbReference>
<organism evidence="3 4">
    <name type="scientific">Heracleum sosnowskyi</name>
    <dbReference type="NCBI Taxonomy" id="360622"/>
    <lineage>
        <taxon>Eukaryota</taxon>
        <taxon>Viridiplantae</taxon>
        <taxon>Streptophyta</taxon>
        <taxon>Embryophyta</taxon>
        <taxon>Tracheophyta</taxon>
        <taxon>Spermatophyta</taxon>
        <taxon>Magnoliopsida</taxon>
        <taxon>eudicotyledons</taxon>
        <taxon>Gunneridae</taxon>
        <taxon>Pentapetalae</taxon>
        <taxon>asterids</taxon>
        <taxon>campanulids</taxon>
        <taxon>Apiales</taxon>
        <taxon>Apiaceae</taxon>
        <taxon>Apioideae</taxon>
        <taxon>apioid superclade</taxon>
        <taxon>Tordylieae</taxon>
        <taxon>Tordyliinae</taxon>
        <taxon>Heracleum</taxon>
    </lineage>
</organism>